<evidence type="ECO:0000313" key="4">
    <source>
        <dbReference type="Proteomes" id="UP000176603"/>
    </source>
</evidence>
<dbReference type="AlphaFoldDB" id="A0A1F7UML5"/>
<keyword evidence="2" id="KW-1133">Transmembrane helix</keyword>
<dbReference type="PANTHER" id="PTHR36842">
    <property type="entry name" value="PROTEIN TOLB HOMOLOG"/>
    <property type="match status" value="1"/>
</dbReference>
<dbReference type="STRING" id="1802399.A3E39_00040"/>
<keyword evidence="2" id="KW-0472">Membrane</keyword>
<sequence>MSMRKYWWVLFIIVIIVFVIGVEKNKKGDITLTGTMKNLAIERITMIHQEGARPRFAPDGKSFAFDRKNKDGYYDVYISDLEGNIIQSVTEGKGGITQRNNGNPTFDSTGGYLIFISEENDHLLDNQKYLADPGVGLFSNLYAADLKNGQFWQLTNIPIKKTFTDRIPATATVNPHFSKDGKTLIWTERYAEGGNNNWGRWRLKAADFVIENRQPTVRNERVVFTPTEGTYVTFMGQLDSVHWVVSGNLDGQHEYGMDQYVLNITTKKYTNLTNTSEYWEEDSSITPSGRIIYMSNADSRYEFDFSKNWVSQPTERDYYSMNADGSDKQRLTYFNQEGAPEYLGYRVLAVAADVSPDGKYLVSTLGYDFGKKKRDVVLKIALITFK</sequence>
<comment type="similarity">
    <text evidence="1">Belongs to the TolB family.</text>
</comment>
<dbReference type="InterPro" id="IPR011659">
    <property type="entry name" value="WD40"/>
</dbReference>
<comment type="caution">
    <text evidence="3">The sequence shown here is derived from an EMBL/GenBank/DDBJ whole genome shotgun (WGS) entry which is preliminary data.</text>
</comment>
<feature type="transmembrane region" description="Helical" evidence="2">
    <location>
        <begin position="6"/>
        <end position="22"/>
    </location>
</feature>
<evidence type="ECO:0000313" key="3">
    <source>
        <dbReference type="EMBL" id="OGL79499.1"/>
    </source>
</evidence>
<dbReference type="InterPro" id="IPR011042">
    <property type="entry name" value="6-blade_b-propeller_TolB-like"/>
</dbReference>
<keyword evidence="2" id="KW-0812">Transmembrane</keyword>
<accession>A0A1F7UML5</accession>
<dbReference type="Pfam" id="PF07676">
    <property type="entry name" value="PD40"/>
    <property type="match status" value="1"/>
</dbReference>
<protein>
    <recommendedName>
        <fullName evidence="5">DUF5050 domain-containing protein</fullName>
    </recommendedName>
</protein>
<evidence type="ECO:0000256" key="1">
    <source>
        <dbReference type="ARBA" id="ARBA00009820"/>
    </source>
</evidence>
<dbReference type="EMBL" id="MGEH01000007">
    <property type="protein sequence ID" value="OGL79499.1"/>
    <property type="molecule type" value="Genomic_DNA"/>
</dbReference>
<gene>
    <name evidence="3" type="ORF">A3E39_00040</name>
</gene>
<name>A0A1F7UML5_9BACT</name>
<dbReference type="Gene3D" id="2.120.10.30">
    <property type="entry name" value="TolB, C-terminal domain"/>
    <property type="match status" value="2"/>
</dbReference>
<evidence type="ECO:0008006" key="5">
    <source>
        <dbReference type="Google" id="ProtNLM"/>
    </source>
</evidence>
<evidence type="ECO:0000256" key="2">
    <source>
        <dbReference type="SAM" id="Phobius"/>
    </source>
</evidence>
<dbReference type="SUPFAM" id="SSF82171">
    <property type="entry name" value="DPP6 N-terminal domain-like"/>
    <property type="match status" value="1"/>
</dbReference>
<dbReference type="Proteomes" id="UP000176603">
    <property type="component" value="Unassembled WGS sequence"/>
</dbReference>
<reference evidence="3 4" key="1">
    <citation type="journal article" date="2016" name="Nat. Commun.">
        <title>Thousands of microbial genomes shed light on interconnected biogeochemical processes in an aquifer system.</title>
        <authorList>
            <person name="Anantharaman K."/>
            <person name="Brown C.T."/>
            <person name="Hug L.A."/>
            <person name="Sharon I."/>
            <person name="Castelle C.J."/>
            <person name="Probst A.J."/>
            <person name="Thomas B.C."/>
            <person name="Singh A."/>
            <person name="Wilkins M.J."/>
            <person name="Karaoz U."/>
            <person name="Brodie E.L."/>
            <person name="Williams K.H."/>
            <person name="Hubbard S.S."/>
            <person name="Banfield J.F."/>
        </authorList>
    </citation>
    <scope>NUCLEOTIDE SEQUENCE [LARGE SCALE GENOMIC DNA]</scope>
</reference>
<organism evidence="3 4">
    <name type="scientific">Candidatus Uhrbacteria bacterium RIFCSPHIGHO2_12_FULL_60_25</name>
    <dbReference type="NCBI Taxonomy" id="1802399"/>
    <lineage>
        <taxon>Bacteria</taxon>
        <taxon>Candidatus Uhriibacteriota</taxon>
    </lineage>
</organism>
<proteinExistence type="inferred from homology"/>